<proteinExistence type="predicted"/>
<dbReference type="OrthoDB" id="1320396at2"/>
<reference evidence="2 3" key="1">
    <citation type="submission" date="2018-09" db="EMBL/GenBank/DDBJ databases">
        <title>Genomic Encyclopedia of Archaeal and Bacterial Type Strains, Phase II (KMG-II): from individual species to whole genera.</title>
        <authorList>
            <person name="Goeker M."/>
        </authorList>
    </citation>
    <scope>NUCLEOTIDE SEQUENCE [LARGE SCALE GENOMIC DNA]</scope>
    <source>
        <strain evidence="2 3">DSM 27148</strain>
    </source>
</reference>
<evidence type="ECO:0000256" key="1">
    <source>
        <dbReference type="SAM" id="SignalP"/>
    </source>
</evidence>
<gene>
    <name evidence="2" type="ORF">BC643_2330</name>
</gene>
<dbReference type="RefSeq" id="WP_120273217.1">
    <property type="nucleotide sequence ID" value="NZ_RAPN01000001.1"/>
</dbReference>
<keyword evidence="3" id="KW-1185">Reference proteome</keyword>
<feature type="signal peptide" evidence="1">
    <location>
        <begin position="1"/>
        <end position="20"/>
    </location>
</feature>
<dbReference type="Proteomes" id="UP000283387">
    <property type="component" value="Unassembled WGS sequence"/>
</dbReference>
<organism evidence="2 3">
    <name type="scientific">Mangrovibacterium diazotrophicum</name>
    <dbReference type="NCBI Taxonomy" id="1261403"/>
    <lineage>
        <taxon>Bacteria</taxon>
        <taxon>Pseudomonadati</taxon>
        <taxon>Bacteroidota</taxon>
        <taxon>Bacteroidia</taxon>
        <taxon>Marinilabiliales</taxon>
        <taxon>Prolixibacteraceae</taxon>
        <taxon>Mangrovibacterium</taxon>
    </lineage>
</organism>
<name>A0A419W918_9BACT</name>
<dbReference type="EMBL" id="RAPN01000001">
    <property type="protein sequence ID" value="RKD91961.1"/>
    <property type="molecule type" value="Genomic_DNA"/>
</dbReference>
<dbReference type="Pfam" id="PF11751">
    <property type="entry name" value="PorP_SprF"/>
    <property type="match status" value="1"/>
</dbReference>
<sequence length="312" mass="34445">MKNKICFLFLFVIVNLAAKAQQDPQFSFYEQARLVYNPGYAGTSGAISGLILNRTQWSGLEGAPKSMVFSVESTTDLGGIKSGIGLNIIRDELGFEKNTLVNLNYAYLVQTDYGDLGIGASLGIFNKAIDGEWTVPDGEYWVLSDGYLPSGSVSEIALDFGFGLFLKSNNYFAGISVTHVNQAKISFSDDAYTFYTRHYYFSGGYTIQMPNPLFSLQPSVLYKTDLAGSQLDLNGDIIYNERFTGGIGYRLDDGLIFRFSVILNNGLKAGYAYDLTTSALGAYSSGSHELFLSYSFAVQKSRNKKYKSVRYL</sequence>
<feature type="chain" id="PRO_5019299161" evidence="1">
    <location>
        <begin position="21"/>
        <end position="312"/>
    </location>
</feature>
<evidence type="ECO:0000313" key="2">
    <source>
        <dbReference type="EMBL" id="RKD91961.1"/>
    </source>
</evidence>
<protein>
    <submittedName>
        <fullName evidence="2">Type IX secretion system PorP/SprF family membrane protein</fullName>
    </submittedName>
</protein>
<evidence type="ECO:0000313" key="3">
    <source>
        <dbReference type="Proteomes" id="UP000283387"/>
    </source>
</evidence>
<accession>A0A419W918</accession>
<dbReference type="NCBIfam" id="TIGR03519">
    <property type="entry name" value="T9SS_PorP_fam"/>
    <property type="match status" value="1"/>
</dbReference>
<keyword evidence="1" id="KW-0732">Signal</keyword>
<dbReference type="InterPro" id="IPR019861">
    <property type="entry name" value="PorP/SprF_Bacteroidetes"/>
</dbReference>
<dbReference type="AlphaFoldDB" id="A0A419W918"/>
<comment type="caution">
    <text evidence="2">The sequence shown here is derived from an EMBL/GenBank/DDBJ whole genome shotgun (WGS) entry which is preliminary data.</text>
</comment>